<accession>A0A919U2G8</accession>
<dbReference type="SUPFAM" id="SSF49879">
    <property type="entry name" value="SMAD/FHA domain"/>
    <property type="match status" value="1"/>
</dbReference>
<dbReference type="EMBL" id="BONO01000008">
    <property type="protein sequence ID" value="GIG36068.1"/>
    <property type="molecule type" value="Genomic_DNA"/>
</dbReference>
<keyword evidence="9" id="KW-1185">Reference proteome</keyword>
<feature type="region of interest" description="Disordered" evidence="6">
    <location>
        <begin position="259"/>
        <end position="278"/>
    </location>
</feature>
<feature type="compositionally biased region" description="Low complexity" evidence="6">
    <location>
        <begin position="321"/>
        <end position="362"/>
    </location>
</feature>
<keyword evidence="3" id="KW-0812">Transmembrane</keyword>
<evidence type="ECO:0000256" key="4">
    <source>
        <dbReference type="ARBA" id="ARBA00022989"/>
    </source>
</evidence>
<dbReference type="CDD" id="cd00060">
    <property type="entry name" value="FHA"/>
    <property type="match status" value="1"/>
</dbReference>
<dbReference type="Proteomes" id="UP000642125">
    <property type="component" value="Unassembled WGS sequence"/>
</dbReference>
<evidence type="ECO:0000256" key="1">
    <source>
        <dbReference type="ARBA" id="ARBA00004141"/>
    </source>
</evidence>
<organism evidence="8 9">
    <name type="scientific">Cellulomonas pakistanensis</name>
    <dbReference type="NCBI Taxonomy" id="992287"/>
    <lineage>
        <taxon>Bacteria</taxon>
        <taxon>Bacillati</taxon>
        <taxon>Actinomycetota</taxon>
        <taxon>Actinomycetes</taxon>
        <taxon>Micrococcales</taxon>
        <taxon>Cellulomonadaceae</taxon>
        <taxon>Cellulomonas</taxon>
    </lineage>
</organism>
<keyword evidence="2" id="KW-0597">Phosphoprotein</keyword>
<dbReference type="PROSITE" id="PS50006">
    <property type="entry name" value="FHA_DOMAIN"/>
    <property type="match status" value="1"/>
</dbReference>
<dbReference type="GO" id="GO:0016020">
    <property type="term" value="C:membrane"/>
    <property type="evidence" value="ECO:0007669"/>
    <property type="project" value="UniProtKB-SubCell"/>
</dbReference>
<reference evidence="8" key="1">
    <citation type="submission" date="2021-01" db="EMBL/GenBank/DDBJ databases">
        <title>Whole genome shotgun sequence of Cellulomonas pakistanensis NBRC 110800.</title>
        <authorList>
            <person name="Komaki H."/>
            <person name="Tamura T."/>
        </authorList>
    </citation>
    <scope>NUCLEOTIDE SEQUENCE</scope>
    <source>
        <strain evidence="8">NBRC 110800</strain>
    </source>
</reference>
<protein>
    <recommendedName>
        <fullName evidence="7">FHA domain-containing protein</fullName>
    </recommendedName>
</protein>
<name>A0A919U2G8_9CELL</name>
<dbReference type="Gene3D" id="2.60.200.20">
    <property type="match status" value="1"/>
</dbReference>
<sequence>MAGPARAVRLGAGQDDRDDGGADVDQTMSATPVGAVAVRACASCHRPLQPDARFCTACGAPAQPDATVTVVEGAQGRARGDVRPREPRPAVLHPAFGDATPAAPGRRVLAYALDAVAVGAVAGGLLAWTGSWLLAALAVVELAVGLLVWEAHTGRTLGNTVLGLRTAREETPYSVGPARAFLRGLVLAAGHAAAGLGQWLVVASGAFDKTGRAQAWHDRVGRAVVVDVRAHERALEEAADAAERAGAVAVAAAPRAGAQVAGPGVPQQQQQPGAVPGVGAPAVGAPAVGAPAVGAPAQRPQVGAGPVAASLVPPTPPAQPGAPSAAPGEVGAATPTGRRAARAAAEQAAAQPQPQVPAAAAQPAAEAASVGIRPVVPAQPAPEQPAAPRVAHQAQPAPFLVTLDTGQVMSVTGPGLIGRAPRPVAGERCDHVIVVEDPERSVSRTHARFGIDNGTFWVSDAGSGNGTTLRLPGGRVVPVPADQRVLVPSGSTIQVGDRGVRIDAPGAARG</sequence>
<evidence type="ECO:0000256" key="6">
    <source>
        <dbReference type="SAM" id="MobiDB-lite"/>
    </source>
</evidence>
<dbReference type="InterPro" id="IPR010432">
    <property type="entry name" value="RDD"/>
</dbReference>
<evidence type="ECO:0000313" key="9">
    <source>
        <dbReference type="Proteomes" id="UP000642125"/>
    </source>
</evidence>
<dbReference type="Pfam" id="PF00498">
    <property type="entry name" value="FHA"/>
    <property type="match status" value="1"/>
</dbReference>
<feature type="compositionally biased region" description="Basic and acidic residues" evidence="6">
    <location>
        <begin position="78"/>
        <end position="88"/>
    </location>
</feature>
<feature type="region of interest" description="Disordered" evidence="6">
    <location>
        <begin position="76"/>
        <end position="97"/>
    </location>
</feature>
<feature type="region of interest" description="Disordered" evidence="6">
    <location>
        <begin position="1"/>
        <end position="24"/>
    </location>
</feature>
<feature type="region of interest" description="Disordered" evidence="6">
    <location>
        <begin position="294"/>
        <end position="362"/>
    </location>
</feature>
<feature type="domain" description="FHA" evidence="7">
    <location>
        <begin position="415"/>
        <end position="469"/>
    </location>
</feature>
<dbReference type="InterPro" id="IPR008984">
    <property type="entry name" value="SMAD_FHA_dom_sf"/>
</dbReference>
<evidence type="ECO:0000256" key="3">
    <source>
        <dbReference type="ARBA" id="ARBA00022692"/>
    </source>
</evidence>
<dbReference type="InterPro" id="IPR000253">
    <property type="entry name" value="FHA_dom"/>
</dbReference>
<evidence type="ECO:0000256" key="5">
    <source>
        <dbReference type="ARBA" id="ARBA00023136"/>
    </source>
</evidence>
<keyword evidence="5" id="KW-0472">Membrane</keyword>
<dbReference type="Pfam" id="PF06271">
    <property type="entry name" value="RDD"/>
    <property type="match status" value="1"/>
</dbReference>
<proteinExistence type="predicted"/>
<evidence type="ECO:0000313" key="8">
    <source>
        <dbReference type="EMBL" id="GIG36068.1"/>
    </source>
</evidence>
<gene>
    <name evidence="8" type="ORF">Cpa01nite_14490</name>
</gene>
<comment type="subcellular location">
    <subcellularLocation>
        <location evidence="1">Membrane</location>
        <topology evidence="1">Multi-pass membrane protein</topology>
    </subcellularLocation>
</comment>
<comment type="caution">
    <text evidence="8">The sequence shown here is derived from an EMBL/GenBank/DDBJ whole genome shotgun (WGS) entry which is preliminary data.</text>
</comment>
<dbReference type="AlphaFoldDB" id="A0A919U2G8"/>
<evidence type="ECO:0000256" key="2">
    <source>
        <dbReference type="ARBA" id="ARBA00022553"/>
    </source>
</evidence>
<keyword evidence="4" id="KW-1133">Transmembrane helix</keyword>
<evidence type="ECO:0000259" key="7">
    <source>
        <dbReference type="PROSITE" id="PS50006"/>
    </source>
</evidence>